<dbReference type="FunFam" id="3.30.200.20:FF:000162">
    <property type="entry name" value="Adenine nucleotide alpha hydrolase-like domain kinase"/>
    <property type="match status" value="1"/>
</dbReference>
<dbReference type="Pfam" id="PF00582">
    <property type="entry name" value="Usp"/>
    <property type="match status" value="1"/>
</dbReference>
<dbReference type="SUPFAM" id="SSF56112">
    <property type="entry name" value="Protein kinase-like (PK-like)"/>
    <property type="match status" value="1"/>
</dbReference>
<keyword evidence="5" id="KW-0067">ATP-binding</keyword>
<dbReference type="GO" id="GO:0061630">
    <property type="term" value="F:ubiquitin protein ligase activity"/>
    <property type="evidence" value="ECO:0007669"/>
    <property type="project" value="UniProtKB-EC"/>
</dbReference>
<sequence>MRRAGPTGGAGKGNGIVAVAVDNDRNSQYALRWAADHLLARGQIFYLLHIRRKITSVPTLVFVLIILSENFTDGHLPISHVDNEVALQFLEQCDLQTKELLLPFQCFCSRRGLQCKEIILDETDISKGIVDFVMHHAVDKLVVGAPNRGAIAGVFIRAFGKPDVPTAVCKAAPDFCCVYVIAKGSKIVSVRPASHPINSINSQSIRLSGEIKSTGNTSFQSVKSDPYTHETFGGTPRSSSEPSFITASSYSNRIGDQIKWLDDDECMHHVHPEESSVSCPSPSHAGLDLTPPTEYISRESISNIGRNLPHPISISSYHENSFNPDAPLGLMSKDSAAFRKYSSESSSDLTGENEKGTALIKQRKPSPVPEPREQRKPIEGFISEVNYRRYSMDEIDLATDYFSDGLKIGEGGYGPVYKATLDHTLVAIKALRSDISTTQGLKQFQQELEVLTSIRHPNMVHLLGACPEYGCLVYEYMSNGSLEDRLACQSGTPPLPWQLRFKIACEIATGLLFLHQQHPEPLVHRDLKPANILLDHNLVAKISDVGLARLIPALPAGSNSTLYHMTAAAGTFCYIDPEYQKTGLVGTKSDVYALGIIFLQLITGRGPMGLTYSVMTALEKGNLADFLDPKVPDWPLDQTKRLAELALNCSELSRKDRPELGPVIMPELRRLAAFAESKHDNEFFMQLKRCQSLIEVPNVAMDSFAETSTVKGVSFVH</sequence>
<dbReference type="GO" id="GO:0005524">
    <property type="term" value="F:ATP binding"/>
    <property type="evidence" value="ECO:0007669"/>
    <property type="project" value="UniProtKB-KW"/>
</dbReference>
<dbReference type="GO" id="GO:0004672">
    <property type="term" value="F:protein kinase activity"/>
    <property type="evidence" value="ECO:0007669"/>
    <property type="project" value="InterPro"/>
</dbReference>
<dbReference type="Proteomes" id="UP001151287">
    <property type="component" value="Unassembled WGS sequence"/>
</dbReference>
<dbReference type="SMART" id="SM00220">
    <property type="entry name" value="S_TKc"/>
    <property type="match status" value="1"/>
</dbReference>
<dbReference type="EMBL" id="JAMQYH010000002">
    <property type="protein sequence ID" value="KAJ1698270.1"/>
    <property type="molecule type" value="Genomic_DNA"/>
</dbReference>
<feature type="region of interest" description="Disordered" evidence="6">
    <location>
        <begin position="342"/>
        <end position="377"/>
    </location>
</feature>
<evidence type="ECO:0000256" key="6">
    <source>
        <dbReference type="SAM" id="MobiDB-lite"/>
    </source>
</evidence>
<evidence type="ECO:0000313" key="8">
    <source>
        <dbReference type="EMBL" id="KAJ1698270.1"/>
    </source>
</evidence>
<feature type="domain" description="Protein kinase" evidence="7">
    <location>
        <begin position="402"/>
        <end position="684"/>
    </location>
</feature>
<protein>
    <recommendedName>
        <fullName evidence="2">RING-type E3 ubiquitin transferase</fullName>
        <ecNumber evidence="2">2.3.2.27</ecNumber>
    </recommendedName>
</protein>
<dbReference type="InterPro" id="IPR008271">
    <property type="entry name" value="Ser/Thr_kinase_AS"/>
</dbReference>
<evidence type="ECO:0000256" key="3">
    <source>
        <dbReference type="ARBA" id="ARBA00022741"/>
    </source>
</evidence>
<dbReference type="SUPFAM" id="SSF52402">
    <property type="entry name" value="Adenine nucleotide alpha hydrolases-like"/>
    <property type="match status" value="1"/>
</dbReference>
<evidence type="ECO:0000313" key="9">
    <source>
        <dbReference type="Proteomes" id="UP001151287"/>
    </source>
</evidence>
<dbReference type="InterPro" id="IPR011009">
    <property type="entry name" value="Kinase-like_dom_sf"/>
</dbReference>
<keyword evidence="3" id="KW-0547">Nucleotide-binding</keyword>
<name>A0A9Q0CR11_9POAL</name>
<comment type="catalytic activity">
    <reaction evidence="1">
        <text>S-ubiquitinyl-[E2 ubiquitin-conjugating enzyme]-L-cysteine + [acceptor protein]-L-lysine = [E2 ubiquitin-conjugating enzyme]-L-cysteine + N(6)-ubiquitinyl-[acceptor protein]-L-lysine.</text>
        <dbReference type="EC" id="2.3.2.27"/>
    </reaction>
</comment>
<evidence type="ECO:0000259" key="7">
    <source>
        <dbReference type="PROSITE" id="PS50011"/>
    </source>
</evidence>
<dbReference type="InterPro" id="IPR014729">
    <property type="entry name" value="Rossmann-like_a/b/a_fold"/>
</dbReference>
<dbReference type="Gene3D" id="1.10.510.10">
    <property type="entry name" value="Transferase(Phosphotransferase) domain 1"/>
    <property type="match status" value="1"/>
</dbReference>
<dbReference type="InterPro" id="IPR006016">
    <property type="entry name" value="UspA"/>
</dbReference>
<dbReference type="EC" id="2.3.2.27" evidence="2"/>
<evidence type="ECO:0000256" key="5">
    <source>
        <dbReference type="ARBA" id="ARBA00022840"/>
    </source>
</evidence>
<dbReference type="PROSITE" id="PS00108">
    <property type="entry name" value="PROTEIN_KINASE_ST"/>
    <property type="match status" value="1"/>
</dbReference>
<comment type="caution">
    <text evidence="8">The sequence shown here is derived from an EMBL/GenBank/DDBJ whole genome shotgun (WGS) entry which is preliminary data.</text>
</comment>
<keyword evidence="4" id="KW-0833">Ubl conjugation pathway</keyword>
<reference evidence="8" key="1">
    <citation type="journal article" date="2022" name="Cell">
        <title>Repeat-based holocentromeres influence genome architecture and karyotype evolution.</title>
        <authorList>
            <person name="Hofstatter P.G."/>
            <person name="Thangavel G."/>
            <person name="Lux T."/>
            <person name="Neumann P."/>
            <person name="Vondrak T."/>
            <person name="Novak P."/>
            <person name="Zhang M."/>
            <person name="Costa L."/>
            <person name="Castellani M."/>
            <person name="Scott A."/>
            <person name="Toegelov H."/>
            <person name="Fuchs J."/>
            <person name="Mata-Sucre Y."/>
            <person name="Dias Y."/>
            <person name="Vanzela A.L.L."/>
            <person name="Huettel B."/>
            <person name="Almeida C.C.S."/>
            <person name="Simkova H."/>
            <person name="Souza G."/>
            <person name="Pedrosa-Harand A."/>
            <person name="Macas J."/>
            <person name="Mayer K.F.X."/>
            <person name="Houben A."/>
            <person name="Marques A."/>
        </authorList>
    </citation>
    <scope>NUCLEOTIDE SEQUENCE</scope>
    <source>
        <strain evidence="8">RhyBre1mFocal</strain>
    </source>
</reference>
<dbReference type="PANTHER" id="PTHR45647">
    <property type="entry name" value="OS02G0152300 PROTEIN"/>
    <property type="match status" value="1"/>
</dbReference>
<dbReference type="InterPro" id="IPR000719">
    <property type="entry name" value="Prot_kinase_dom"/>
</dbReference>
<dbReference type="Pfam" id="PF07714">
    <property type="entry name" value="PK_Tyr_Ser-Thr"/>
    <property type="match status" value="1"/>
</dbReference>
<evidence type="ECO:0000256" key="2">
    <source>
        <dbReference type="ARBA" id="ARBA00012483"/>
    </source>
</evidence>
<dbReference type="CDD" id="cd01989">
    <property type="entry name" value="USP_STK_Ubox_N"/>
    <property type="match status" value="1"/>
</dbReference>
<dbReference type="Gene3D" id="3.30.200.20">
    <property type="entry name" value="Phosphorylase Kinase, domain 1"/>
    <property type="match status" value="1"/>
</dbReference>
<dbReference type="PROSITE" id="PS50011">
    <property type="entry name" value="PROTEIN_KINASE_DOM"/>
    <property type="match status" value="1"/>
</dbReference>
<evidence type="ECO:0000256" key="4">
    <source>
        <dbReference type="ARBA" id="ARBA00022786"/>
    </source>
</evidence>
<feature type="region of interest" description="Disordered" evidence="6">
    <location>
        <begin position="217"/>
        <end position="244"/>
    </location>
</feature>
<dbReference type="InterPro" id="IPR051348">
    <property type="entry name" value="U-box_ubiquitin_ligases"/>
</dbReference>
<proteinExistence type="predicted"/>
<dbReference type="OrthoDB" id="4062651at2759"/>
<dbReference type="Gene3D" id="3.40.50.620">
    <property type="entry name" value="HUPs"/>
    <property type="match status" value="1"/>
</dbReference>
<gene>
    <name evidence="8" type="ORF">LUZ63_006782</name>
</gene>
<keyword evidence="9" id="KW-1185">Reference proteome</keyword>
<accession>A0A9Q0CR11</accession>
<evidence type="ECO:0000256" key="1">
    <source>
        <dbReference type="ARBA" id="ARBA00000900"/>
    </source>
</evidence>
<dbReference type="InterPro" id="IPR001245">
    <property type="entry name" value="Ser-Thr/Tyr_kinase_cat_dom"/>
</dbReference>
<dbReference type="PANTHER" id="PTHR45647:SF139">
    <property type="entry name" value="OS02G0152300 PROTEIN"/>
    <property type="match status" value="1"/>
</dbReference>
<organism evidence="8 9">
    <name type="scientific">Rhynchospora breviuscula</name>
    <dbReference type="NCBI Taxonomy" id="2022672"/>
    <lineage>
        <taxon>Eukaryota</taxon>
        <taxon>Viridiplantae</taxon>
        <taxon>Streptophyta</taxon>
        <taxon>Embryophyta</taxon>
        <taxon>Tracheophyta</taxon>
        <taxon>Spermatophyta</taxon>
        <taxon>Magnoliopsida</taxon>
        <taxon>Liliopsida</taxon>
        <taxon>Poales</taxon>
        <taxon>Cyperaceae</taxon>
        <taxon>Cyperoideae</taxon>
        <taxon>Rhynchosporeae</taxon>
        <taxon>Rhynchospora</taxon>
    </lineage>
</organism>
<dbReference type="AlphaFoldDB" id="A0A9Q0CR11"/>